<dbReference type="InterPro" id="IPR027417">
    <property type="entry name" value="P-loop_NTPase"/>
</dbReference>
<feature type="domain" description="DNA2/NAM7 helicase helicase" evidence="2">
    <location>
        <begin position="678"/>
        <end position="775"/>
    </location>
</feature>
<sequence length="1107" mass="127703">MLDFFELLIEIHQENTSLSEKYIKLKNVLDEVSKDLTKNIGLHFSSFFARIAFLTNQHQINKRIAWHLQQIRLLSHQILRKGYQPSQNEYDNAFKSLAESLTKFYQVGMPPEVASILPLTDFFAPLPKVIGKSIEKVRVEVISIDWKNEILYCLAESNESEEQISVKYNLPTINDEFTPSIKKLWEGAQLNLLDVQIDENGVYIPKYFILEPDYLIDVSGIAECFQMKGTQPLAFLLRKLEVQGLTLSQHLGNIANFFLDEVLNQTDENPATFENSFLKTFQLYPIEYTSLKEIEENADFKSFMGNANLHFSNIKRTVEQDFTKFGINNENCYIEPSFFSEKYGLQGRLDLLHQRNNKFDIIELKSGKSVPNSDMWLNHRIQTQLYRLMLQSVFQTEARQINPAIFYSAASGNNLRFAASFISEEKEMLNIRNLIVANEFALATSEYQARQVIGLLRESEFQNFSPFALESVVHIQKILAVATPLEKKYFYAFVNFLAKEHQLGKVGDTEFSQGLSALWAKSFEDKANSFEILYDLQIIDNQSYSESPCLIFKRTNPKNDFVNFREGDIGILYPRDTPETTALQNQIFKCTIEKIEKDSIKVRLRYKQKNQSFFEKYNYWAIEHDFLEHSFNAMYRGLFSFLECPLKEKKEVILGLKAPAKPIIPEEKTPPPPYFSELNPESAGIVQKAMQAKDYFLIVGPPGTGKTSRLLKTLVKELYNQTDSIILLIAYTNRAVDEICEAISEHHLGNFIRIGSELSTKPEFRGHLLDKIASQVKNRAELREKILQTRIFVGTLASISGKNELFNLKKFHIAIIDEASQILEPQIIGILPKVEKFILIGDQKQLPAIAQQAPELSKVKDKELIEIGLTNRRNSYFERLFNLCQKNEWTWAYDMLTHQGRMHAEIMAFANEFFYEGKLKLIPADWQIERLSFNAGAYEKDSLAGLLAVKRLLFFPTPVSHTDIDEKVNEFEALKVVEIIQAIRHLYSQNNKDFVPEKTLGVITPYRNQIAKIRHELEKAGIADYERITVDTVERYQGSQRDIIIISFCINNILQMRNLVSLADDDKTDRKLNVAITRARQQMIFLGNENLLSKNQIYRALIDFAKK</sequence>
<keyword evidence="4" id="KW-0547">Nucleotide-binding</keyword>
<feature type="domain" description="DNA2/NAM7 helicase-like C-terminal" evidence="3">
    <location>
        <begin position="875"/>
        <end position="1089"/>
    </location>
</feature>
<dbReference type="InterPro" id="IPR041677">
    <property type="entry name" value="DNA2/NAM7_AAA_11"/>
</dbReference>
<dbReference type="SUPFAM" id="SSF52540">
    <property type="entry name" value="P-loop containing nucleoside triphosphate hydrolases"/>
    <property type="match status" value="1"/>
</dbReference>
<evidence type="ECO:0000259" key="2">
    <source>
        <dbReference type="Pfam" id="PF13086"/>
    </source>
</evidence>
<dbReference type="InterPro" id="IPR011604">
    <property type="entry name" value="PDDEXK-like_dom_sf"/>
</dbReference>
<dbReference type="STRING" id="1003.SAMN04488541_103932"/>
<dbReference type="GO" id="GO:0004386">
    <property type="term" value="F:helicase activity"/>
    <property type="evidence" value="ECO:0007669"/>
    <property type="project" value="UniProtKB-KW"/>
</dbReference>
<accession>A0A1I2J1G5</accession>
<dbReference type="InterPro" id="IPR038726">
    <property type="entry name" value="PDDEXK_AddAB-type"/>
</dbReference>
<proteinExistence type="predicted"/>
<dbReference type="PANTHER" id="PTHR10887">
    <property type="entry name" value="DNA2/NAM7 HELICASE FAMILY"/>
    <property type="match status" value="1"/>
</dbReference>
<dbReference type="PANTHER" id="PTHR10887:SF495">
    <property type="entry name" value="HELICASE SENATAXIN ISOFORM X1-RELATED"/>
    <property type="match status" value="1"/>
</dbReference>
<dbReference type="AlphaFoldDB" id="A0A1I2J1G5"/>
<evidence type="ECO:0000259" key="1">
    <source>
        <dbReference type="Pfam" id="PF12705"/>
    </source>
</evidence>
<dbReference type="Pfam" id="PF13087">
    <property type="entry name" value="AAA_12"/>
    <property type="match status" value="1"/>
</dbReference>
<keyword evidence="4" id="KW-0347">Helicase</keyword>
<gene>
    <name evidence="4" type="ORF">SAMN04488541_103932</name>
</gene>
<feature type="domain" description="DNA2/NAM7 helicase helicase" evidence="2">
    <location>
        <begin position="779"/>
        <end position="849"/>
    </location>
</feature>
<dbReference type="InterPro" id="IPR041679">
    <property type="entry name" value="DNA2/NAM7-like_C"/>
</dbReference>
<dbReference type="CDD" id="cd18808">
    <property type="entry name" value="SF1_C_Upf1"/>
    <property type="match status" value="1"/>
</dbReference>
<dbReference type="Gene3D" id="3.40.50.300">
    <property type="entry name" value="P-loop containing nucleotide triphosphate hydrolases"/>
    <property type="match status" value="2"/>
</dbReference>
<feature type="domain" description="PD-(D/E)XK endonuclease-like" evidence="1">
    <location>
        <begin position="332"/>
        <end position="408"/>
    </location>
</feature>
<keyword evidence="4" id="KW-0067">ATP-binding</keyword>
<dbReference type="RefSeq" id="WP_091548872.1">
    <property type="nucleotide sequence ID" value="NZ_FONY01000039.1"/>
</dbReference>
<protein>
    <submittedName>
        <fullName evidence="4">DNA replication ATP-dependent helicase Dna2</fullName>
    </submittedName>
</protein>
<evidence type="ECO:0000313" key="4">
    <source>
        <dbReference type="EMBL" id="SFF47850.1"/>
    </source>
</evidence>
<dbReference type="Proteomes" id="UP000199513">
    <property type="component" value="Unassembled WGS sequence"/>
</dbReference>
<evidence type="ECO:0000313" key="5">
    <source>
        <dbReference type="Proteomes" id="UP000199513"/>
    </source>
</evidence>
<name>A0A1I2J1G5_9BACT</name>
<reference evidence="4 5" key="1">
    <citation type="submission" date="2016-10" db="EMBL/GenBank/DDBJ databases">
        <authorList>
            <person name="de Groot N.N."/>
        </authorList>
    </citation>
    <scope>NUCLEOTIDE SEQUENCE [LARGE SCALE GENOMIC DNA]</scope>
    <source>
        <strain>GEY</strain>
        <strain evidence="5">DSM 9560</strain>
    </source>
</reference>
<keyword evidence="5" id="KW-1185">Reference proteome</keyword>
<dbReference type="OrthoDB" id="9757917at2"/>
<dbReference type="Gene3D" id="3.90.320.10">
    <property type="match status" value="1"/>
</dbReference>
<evidence type="ECO:0000259" key="3">
    <source>
        <dbReference type="Pfam" id="PF13087"/>
    </source>
</evidence>
<organism evidence="4 5">
    <name type="scientific">Thermoflexibacter ruber</name>
    <dbReference type="NCBI Taxonomy" id="1003"/>
    <lineage>
        <taxon>Bacteria</taxon>
        <taxon>Pseudomonadati</taxon>
        <taxon>Bacteroidota</taxon>
        <taxon>Cytophagia</taxon>
        <taxon>Cytophagales</taxon>
        <taxon>Thermoflexibacteraceae</taxon>
        <taxon>Thermoflexibacter</taxon>
    </lineage>
</organism>
<keyword evidence="4" id="KW-0378">Hydrolase</keyword>
<dbReference type="InterPro" id="IPR045055">
    <property type="entry name" value="DNA2/NAM7-like"/>
</dbReference>
<dbReference type="Pfam" id="PF13086">
    <property type="entry name" value="AAA_11"/>
    <property type="match status" value="2"/>
</dbReference>
<dbReference type="InterPro" id="IPR047187">
    <property type="entry name" value="SF1_C_Upf1"/>
</dbReference>
<dbReference type="Pfam" id="PF12705">
    <property type="entry name" value="PDDEXK_1"/>
    <property type="match status" value="1"/>
</dbReference>
<dbReference type="EMBL" id="FONY01000039">
    <property type="protein sequence ID" value="SFF47850.1"/>
    <property type="molecule type" value="Genomic_DNA"/>
</dbReference>